<comment type="caution">
    <text evidence="4">The sequence shown here is derived from an EMBL/GenBank/DDBJ whole genome shotgun (WGS) entry which is preliminary data.</text>
</comment>
<dbReference type="PRINTS" id="PR00081">
    <property type="entry name" value="GDHRDH"/>
</dbReference>
<reference evidence="4" key="1">
    <citation type="submission" date="2020-01" db="EMBL/GenBank/DDBJ databases">
        <title>Insect and environment-associated Actinomycetes.</title>
        <authorList>
            <person name="Currrie C."/>
            <person name="Chevrette M."/>
            <person name="Carlson C."/>
            <person name="Stubbendieck R."/>
            <person name="Wendt-Pienkowski E."/>
        </authorList>
    </citation>
    <scope>NUCLEOTIDE SEQUENCE</scope>
    <source>
        <strain evidence="4">SID7499</strain>
    </source>
</reference>
<sequence>MTPAERLDGRVAVVTGAGRGIGRAVCAEFLRAGASVVAGSRKAGSDLADLAADPDRMCAVDVDLATPDGPGLLVDTAAHRFGGVDILVNNVGGFPDGRPRFEGFRSVSDDEWMRTIEFNLLTAVRATRAVLPLMLERSSGSIVNVSSVNARLPAPNVVDYAAAKSALNSMSKSLSAEFADRGIRVNTVSPGPVRTPLWTDPGGLAEQAAEAMDLTDGEVAMQAMADGIGGIPLGRFARPLEVARLVRFLAGPAAGYITGSEVVIDGGLLRTV</sequence>
<gene>
    <name evidence="4" type="ORF">G3M58_63885</name>
</gene>
<protein>
    <submittedName>
        <fullName evidence="4">SDR family oxidoreductase</fullName>
    </submittedName>
</protein>
<evidence type="ECO:0000256" key="1">
    <source>
        <dbReference type="ARBA" id="ARBA00006484"/>
    </source>
</evidence>
<name>A0A6G3XHK6_9ACTN</name>
<dbReference type="InterPro" id="IPR002347">
    <property type="entry name" value="SDR_fam"/>
</dbReference>
<dbReference type="PROSITE" id="PS00061">
    <property type="entry name" value="ADH_SHORT"/>
    <property type="match status" value="1"/>
</dbReference>
<dbReference type="AlphaFoldDB" id="A0A6G3XHK6"/>
<organism evidence="4">
    <name type="scientific">Streptomyces sp. SID7499</name>
    <dbReference type="NCBI Taxonomy" id="2706086"/>
    <lineage>
        <taxon>Bacteria</taxon>
        <taxon>Bacillati</taxon>
        <taxon>Actinomycetota</taxon>
        <taxon>Actinomycetes</taxon>
        <taxon>Kitasatosporales</taxon>
        <taxon>Streptomycetaceae</taxon>
        <taxon>Streptomyces</taxon>
    </lineage>
</organism>
<comment type="similarity">
    <text evidence="1 3">Belongs to the short-chain dehydrogenases/reductases (SDR) family.</text>
</comment>
<dbReference type="Gene3D" id="3.40.50.720">
    <property type="entry name" value="NAD(P)-binding Rossmann-like Domain"/>
    <property type="match status" value="1"/>
</dbReference>
<accession>A0A6G3XHK6</accession>
<evidence type="ECO:0000256" key="2">
    <source>
        <dbReference type="ARBA" id="ARBA00023002"/>
    </source>
</evidence>
<dbReference type="NCBIfam" id="NF005095">
    <property type="entry name" value="PRK06523.1"/>
    <property type="match status" value="1"/>
</dbReference>
<dbReference type="GO" id="GO:0016616">
    <property type="term" value="F:oxidoreductase activity, acting on the CH-OH group of donors, NAD or NADP as acceptor"/>
    <property type="evidence" value="ECO:0007669"/>
    <property type="project" value="TreeGrafter"/>
</dbReference>
<proteinExistence type="inferred from homology"/>
<dbReference type="PANTHER" id="PTHR42760">
    <property type="entry name" value="SHORT-CHAIN DEHYDROGENASES/REDUCTASES FAMILY MEMBER"/>
    <property type="match status" value="1"/>
</dbReference>
<dbReference type="SUPFAM" id="SSF51735">
    <property type="entry name" value="NAD(P)-binding Rossmann-fold domains"/>
    <property type="match status" value="1"/>
</dbReference>
<keyword evidence="2" id="KW-0560">Oxidoreductase</keyword>
<dbReference type="CDD" id="cd05233">
    <property type="entry name" value="SDR_c"/>
    <property type="match status" value="1"/>
</dbReference>
<dbReference type="InterPro" id="IPR020904">
    <property type="entry name" value="Sc_DH/Rdtase_CS"/>
</dbReference>
<dbReference type="InterPro" id="IPR036291">
    <property type="entry name" value="NAD(P)-bd_dom_sf"/>
</dbReference>
<dbReference type="FunFam" id="3.40.50.720:FF:000084">
    <property type="entry name" value="Short-chain dehydrogenase reductase"/>
    <property type="match status" value="1"/>
</dbReference>
<dbReference type="Pfam" id="PF00106">
    <property type="entry name" value="adh_short"/>
    <property type="match status" value="1"/>
</dbReference>
<evidence type="ECO:0000256" key="3">
    <source>
        <dbReference type="RuleBase" id="RU000363"/>
    </source>
</evidence>
<dbReference type="PRINTS" id="PR00080">
    <property type="entry name" value="SDRFAMILY"/>
</dbReference>
<evidence type="ECO:0000313" key="4">
    <source>
        <dbReference type="EMBL" id="NEE17298.1"/>
    </source>
</evidence>
<dbReference type="EMBL" id="JAAGMN010006707">
    <property type="protein sequence ID" value="NEE17298.1"/>
    <property type="molecule type" value="Genomic_DNA"/>
</dbReference>